<gene>
    <name evidence="2" type="ORF">HNQ46_001669</name>
</gene>
<name>A0A7W9SGF5_9FIRM</name>
<dbReference type="Gene3D" id="2.30.110.10">
    <property type="entry name" value="Electron Transport, Fmn-binding Protein, Chain A"/>
    <property type="match status" value="1"/>
</dbReference>
<proteinExistence type="predicted"/>
<reference evidence="2 3" key="1">
    <citation type="submission" date="2020-08" db="EMBL/GenBank/DDBJ databases">
        <title>Genomic Encyclopedia of Type Strains, Phase IV (KMG-IV): sequencing the most valuable type-strain genomes for metagenomic binning, comparative biology and taxonomic classification.</title>
        <authorList>
            <person name="Goeker M."/>
        </authorList>
    </citation>
    <scope>NUCLEOTIDE SEQUENCE [LARGE SCALE GENOMIC DNA]</scope>
    <source>
        <strain evidence="2 3">DSM 17245</strain>
    </source>
</reference>
<comment type="caution">
    <text evidence="2">The sequence shown here is derived from an EMBL/GenBank/DDBJ whole genome shotgun (WGS) entry which is preliminary data.</text>
</comment>
<sequence>MKEINENPNVAFTTIPYGGNEHVKAKGIVQKSSKTIFDLAEQFIAKIPGYKDTIEYAGELLILFEIRFDTAVVTKDLQTIKTIKL</sequence>
<evidence type="ECO:0000313" key="3">
    <source>
        <dbReference type="Proteomes" id="UP000522163"/>
    </source>
</evidence>
<accession>A0A7W9SGF5</accession>
<dbReference type="AlphaFoldDB" id="A0A7W9SGF5"/>
<evidence type="ECO:0000313" key="2">
    <source>
        <dbReference type="EMBL" id="MBB6041679.1"/>
    </source>
</evidence>
<dbReference type="Pfam" id="PF22696">
    <property type="entry name" value="Putative_PNPOx_2"/>
    <property type="match status" value="1"/>
</dbReference>
<protein>
    <recommendedName>
        <fullName evidence="1">Pyridoxamine 5'-phosphate oxidase-like domain-containing protein</fullName>
    </recommendedName>
</protein>
<feature type="domain" description="Pyridoxamine 5'-phosphate oxidase-like" evidence="1">
    <location>
        <begin position="3"/>
        <end position="77"/>
    </location>
</feature>
<evidence type="ECO:0000259" key="1">
    <source>
        <dbReference type="Pfam" id="PF22696"/>
    </source>
</evidence>
<dbReference type="EMBL" id="JACHHH010000008">
    <property type="protein sequence ID" value="MBB6041679.1"/>
    <property type="molecule type" value="Genomic_DNA"/>
</dbReference>
<dbReference type="InterPro" id="IPR012349">
    <property type="entry name" value="Split_barrel_FMN-bd"/>
</dbReference>
<dbReference type="Proteomes" id="UP000522163">
    <property type="component" value="Unassembled WGS sequence"/>
</dbReference>
<organism evidence="2 3">
    <name type="scientific">Oribacterium sinus</name>
    <dbReference type="NCBI Taxonomy" id="237576"/>
    <lineage>
        <taxon>Bacteria</taxon>
        <taxon>Bacillati</taxon>
        <taxon>Bacillota</taxon>
        <taxon>Clostridia</taxon>
        <taxon>Lachnospirales</taxon>
        <taxon>Lachnospiraceae</taxon>
        <taxon>Oribacterium</taxon>
    </lineage>
</organism>
<dbReference type="InterPro" id="IPR055196">
    <property type="entry name" value="Putative_PNPOx_2"/>
</dbReference>